<dbReference type="SUPFAM" id="SSF88723">
    <property type="entry name" value="PIN domain-like"/>
    <property type="match status" value="1"/>
</dbReference>
<dbReference type="InterPro" id="IPR036279">
    <property type="entry name" value="5-3_exonuclease_C_sf"/>
</dbReference>
<dbReference type="Gene3D" id="3.40.50.1010">
    <property type="entry name" value="5'-nuclease"/>
    <property type="match status" value="2"/>
</dbReference>
<evidence type="ECO:0000256" key="3">
    <source>
        <dbReference type="SAM" id="MobiDB-lite"/>
    </source>
</evidence>
<dbReference type="OrthoDB" id="2959108at2759"/>
<feature type="compositionally biased region" description="Polar residues" evidence="3">
    <location>
        <begin position="747"/>
        <end position="770"/>
    </location>
</feature>
<feature type="region of interest" description="Disordered" evidence="3">
    <location>
        <begin position="712"/>
        <end position="770"/>
    </location>
</feature>
<dbReference type="PANTHER" id="PTHR11081">
    <property type="entry name" value="FLAP ENDONUCLEASE FAMILY MEMBER"/>
    <property type="match status" value="1"/>
</dbReference>
<dbReference type="Pfam" id="PF00867">
    <property type="entry name" value="XPG_I"/>
    <property type="match status" value="1"/>
</dbReference>
<dbReference type="Pfam" id="PF00752">
    <property type="entry name" value="XPG_N"/>
    <property type="match status" value="1"/>
</dbReference>
<dbReference type="Proteomes" id="UP001147733">
    <property type="component" value="Unassembled WGS sequence"/>
</dbReference>
<comment type="caution">
    <text evidence="6">The sequence shown here is derived from an EMBL/GenBank/DDBJ whole genome shotgun (WGS) entry which is preliminary data.</text>
</comment>
<accession>A0A9W9TQD6</accession>
<feature type="region of interest" description="Disordered" evidence="3">
    <location>
        <begin position="647"/>
        <end position="694"/>
    </location>
</feature>
<dbReference type="CDD" id="cd09870">
    <property type="entry name" value="PIN_YEN1"/>
    <property type="match status" value="1"/>
</dbReference>
<keyword evidence="1" id="KW-0540">Nuclease</keyword>
<dbReference type="InterPro" id="IPR006085">
    <property type="entry name" value="XPG_DNA_repair_N"/>
</dbReference>
<dbReference type="GeneID" id="81382371"/>
<reference evidence="6" key="1">
    <citation type="submission" date="2022-11" db="EMBL/GenBank/DDBJ databases">
        <authorList>
            <person name="Petersen C."/>
        </authorList>
    </citation>
    <scope>NUCLEOTIDE SEQUENCE</scope>
    <source>
        <strain evidence="6">IBT 23319</strain>
    </source>
</reference>
<dbReference type="RefSeq" id="XP_056502616.1">
    <property type="nucleotide sequence ID" value="XM_056643204.1"/>
</dbReference>
<dbReference type="PANTHER" id="PTHR11081:SF75">
    <property type="entry name" value="ENDONUCLEASE, PUTATIVE (AFU_ORTHOLOGUE AFUA_3G13260)-RELATED"/>
    <property type="match status" value="1"/>
</dbReference>
<feature type="region of interest" description="Disordered" evidence="3">
    <location>
        <begin position="835"/>
        <end position="865"/>
    </location>
</feature>
<feature type="region of interest" description="Disordered" evidence="3">
    <location>
        <begin position="487"/>
        <end position="517"/>
    </location>
</feature>
<evidence type="ECO:0000313" key="6">
    <source>
        <dbReference type="EMBL" id="KAJ5235116.1"/>
    </source>
</evidence>
<evidence type="ECO:0000259" key="5">
    <source>
        <dbReference type="SMART" id="SM00485"/>
    </source>
</evidence>
<feature type="region of interest" description="Disordered" evidence="3">
    <location>
        <begin position="547"/>
        <end position="574"/>
    </location>
</feature>
<dbReference type="Gene3D" id="1.10.150.20">
    <property type="entry name" value="5' to 3' exonuclease, C-terminal subdomain"/>
    <property type="match status" value="1"/>
</dbReference>
<protein>
    <submittedName>
        <fullName evidence="6">Uncharacterized protein</fullName>
    </submittedName>
</protein>
<reference evidence="6" key="2">
    <citation type="journal article" date="2023" name="IMA Fungus">
        <title>Comparative genomic study of the Penicillium genus elucidates a diverse pangenome and 15 lateral gene transfer events.</title>
        <authorList>
            <person name="Petersen C."/>
            <person name="Sorensen T."/>
            <person name="Nielsen M.R."/>
            <person name="Sondergaard T.E."/>
            <person name="Sorensen J.L."/>
            <person name="Fitzpatrick D.A."/>
            <person name="Frisvad J.C."/>
            <person name="Nielsen K.L."/>
        </authorList>
    </citation>
    <scope>NUCLEOTIDE SEQUENCE</scope>
    <source>
        <strain evidence="6">IBT 23319</strain>
    </source>
</reference>
<dbReference type="Pfam" id="PF18380">
    <property type="entry name" value="GEN1_C"/>
    <property type="match status" value="1"/>
</dbReference>
<dbReference type="GO" id="GO:0017108">
    <property type="term" value="F:5'-flap endonuclease activity"/>
    <property type="evidence" value="ECO:0007669"/>
    <property type="project" value="TreeGrafter"/>
</dbReference>
<feature type="compositionally biased region" description="Polar residues" evidence="3">
    <location>
        <begin position="836"/>
        <end position="846"/>
    </location>
</feature>
<dbReference type="InterPro" id="IPR041177">
    <property type="entry name" value="GEN1_C"/>
</dbReference>
<organism evidence="6 7">
    <name type="scientific">Penicillium citrinum</name>
    <dbReference type="NCBI Taxonomy" id="5077"/>
    <lineage>
        <taxon>Eukaryota</taxon>
        <taxon>Fungi</taxon>
        <taxon>Dikarya</taxon>
        <taxon>Ascomycota</taxon>
        <taxon>Pezizomycotina</taxon>
        <taxon>Eurotiomycetes</taxon>
        <taxon>Eurotiomycetidae</taxon>
        <taxon>Eurotiales</taxon>
        <taxon>Aspergillaceae</taxon>
        <taxon>Penicillium</taxon>
    </lineage>
</organism>
<evidence type="ECO:0000259" key="4">
    <source>
        <dbReference type="SMART" id="SM00484"/>
    </source>
</evidence>
<dbReference type="SMART" id="SM00484">
    <property type="entry name" value="XPGI"/>
    <property type="match status" value="1"/>
</dbReference>
<evidence type="ECO:0000313" key="7">
    <source>
        <dbReference type="Proteomes" id="UP001147733"/>
    </source>
</evidence>
<feature type="region of interest" description="Disordered" evidence="3">
    <location>
        <begin position="794"/>
        <end position="814"/>
    </location>
</feature>
<feature type="compositionally biased region" description="Basic and acidic residues" evidence="3">
    <location>
        <begin position="677"/>
        <end position="694"/>
    </location>
</feature>
<name>A0A9W9TQD6_PENCI</name>
<feature type="compositionally biased region" description="Basic residues" evidence="3">
    <location>
        <begin position="492"/>
        <end position="506"/>
    </location>
</feature>
<keyword evidence="2" id="KW-0378">Hydrolase</keyword>
<evidence type="ECO:0000256" key="1">
    <source>
        <dbReference type="ARBA" id="ARBA00022722"/>
    </source>
</evidence>
<dbReference type="PRINTS" id="PR00853">
    <property type="entry name" value="XPGRADSUPER"/>
</dbReference>
<dbReference type="AlphaFoldDB" id="A0A9W9TQD6"/>
<dbReference type="GO" id="GO:0006281">
    <property type="term" value="P:DNA repair"/>
    <property type="evidence" value="ECO:0007669"/>
    <property type="project" value="UniProtKB-ARBA"/>
</dbReference>
<feature type="compositionally biased region" description="Polar residues" evidence="3">
    <location>
        <begin position="552"/>
        <end position="563"/>
    </location>
</feature>
<dbReference type="InterPro" id="IPR006086">
    <property type="entry name" value="XPG-I_dom"/>
</dbReference>
<dbReference type="SMART" id="SM00485">
    <property type="entry name" value="XPGN"/>
    <property type="match status" value="1"/>
</dbReference>
<dbReference type="CDD" id="cd09906">
    <property type="entry name" value="H3TH_YEN1"/>
    <property type="match status" value="1"/>
</dbReference>
<dbReference type="InterPro" id="IPR029060">
    <property type="entry name" value="PIN-like_dom_sf"/>
</dbReference>
<dbReference type="SUPFAM" id="SSF47807">
    <property type="entry name" value="5' to 3' exonuclease, C-terminal subdomain"/>
    <property type="match status" value="1"/>
</dbReference>
<dbReference type="FunFam" id="3.40.50.1010:FF:000051">
    <property type="entry name" value="Rad2-like endonuclease, putative (AFU_orthologue AFUA_3G13260)"/>
    <property type="match status" value="1"/>
</dbReference>
<sequence length="872" mass="96938">MGIPGLLNALGAGERIALSKLAVSHLERENRPIRIAVDISIWLFQVQAGRGGKNPEIRTLFYRLVKLLALPIHPLFVYDGSQKPPFKRGKATASRGHGNAPIIQRSQELISRFRFPWHVAPGEAEAECARLQQAGVVDAVMSDDIDTLMFGSTFMVKNFSKESGTGTTAATHVTRYSMGNKSDVTNVPFDRPGMILFAMLSGGDYLPSGVPKCGSKLAAEISKAGFGEDLLEILESNPSELDSNLNEWRDRLQFELDENESGYFTTKHKAVRIPHTFPDRAILQYYAKPIVSADHEIEVLRDHLREAWDQEIDPMSIRNFAAEHLEWNYRSGARKIIKLLAEPLISYRLRLKRPVSGLAHGTLAPDCVTPWLQKIRRSRTNFGTDGMTEFQIEILPVDVVGIDLLSEQPNPQLVPEESEPSQNTVEIIEEDAEPATEAATLQTPSKTRVTKRYDPLGIEKVWIFETVARIGLPGIVKQWDDELAKKAASKAAPKKSASRRTGPKKKGPIDPGMKRGSILKYGTLTKERSEYSPPFRTQLLEAVMPKSGGGNDFTSRASTSYPQATGLEDHHNSPSMYAARETTGETFSFTREVDDLVDTFSNLYTTSPTPASKRRPLTNPPRMRTRASVLGTSGLEDMEPAVAFTDTEVPTPPRQRRVDQIGTSTPTKRQNKPAKRPSLDRHFSYEEEHTRREHASDIYNLEKAVGSLSLDFPTRCHSPDQAVPRPSRNSPSHKKIEISKGRLFPTPQKQEPIHSTKNKPSLNHHQTRVSSDSVILSELERDDGCLSLGQVFEDKKKTSKSSPKKKSDGATLKPIETIGHVENVTTSNGFWKVDTSAGSEETSTAIDTLPHDGQKGQSKKKRLPRVSILDMI</sequence>
<evidence type="ECO:0000256" key="2">
    <source>
        <dbReference type="ARBA" id="ARBA00022801"/>
    </source>
</evidence>
<proteinExistence type="predicted"/>
<feature type="region of interest" description="Disordered" evidence="3">
    <location>
        <begin position="604"/>
        <end position="625"/>
    </location>
</feature>
<dbReference type="InterPro" id="IPR006084">
    <property type="entry name" value="XPG/Rad2"/>
</dbReference>
<feature type="domain" description="XPG N-terminal" evidence="5">
    <location>
        <begin position="1"/>
        <end position="93"/>
    </location>
</feature>
<feature type="domain" description="XPG-I" evidence="4">
    <location>
        <begin position="111"/>
        <end position="189"/>
    </location>
</feature>
<dbReference type="InterPro" id="IPR037316">
    <property type="entry name" value="Yen1_H3TH"/>
</dbReference>
<dbReference type="FunFam" id="3.40.50.1010:FF:000037">
    <property type="entry name" value="Rad2-like endonuclease, putative (AFU_orthologue AFUA_3G13260)"/>
    <property type="match status" value="1"/>
</dbReference>
<gene>
    <name evidence="6" type="ORF">N7469_004284</name>
</gene>
<dbReference type="EMBL" id="JAPQKT010000003">
    <property type="protein sequence ID" value="KAJ5235116.1"/>
    <property type="molecule type" value="Genomic_DNA"/>
</dbReference>
<keyword evidence="7" id="KW-1185">Reference proteome</keyword>
<dbReference type="GO" id="GO:0008821">
    <property type="term" value="F:crossover junction DNA endonuclease activity"/>
    <property type="evidence" value="ECO:0007669"/>
    <property type="project" value="InterPro"/>
</dbReference>